<feature type="region of interest" description="Disordered" evidence="3">
    <location>
        <begin position="410"/>
        <end position="430"/>
    </location>
</feature>
<keyword evidence="2" id="KW-0244">Early protein</keyword>
<dbReference type="InterPro" id="IPR003403">
    <property type="entry name" value="IE68"/>
</dbReference>
<gene>
    <name evidence="4" type="primary">US1</name>
</gene>
<evidence type="ECO:0000256" key="2">
    <source>
        <dbReference type="ARBA" id="ARBA00022518"/>
    </source>
</evidence>
<dbReference type="Pfam" id="PF02479">
    <property type="entry name" value="Herpes_IE68"/>
    <property type="match status" value="1"/>
</dbReference>
<feature type="compositionally biased region" description="Low complexity" evidence="3">
    <location>
        <begin position="191"/>
        <end position="210"/>
    </location>
</feature>
<dbReference type="EMBL" id="KU310668">
    <property type="protein sequence ID" value="AMB66458.1"/>
    <property type="molecule type" value="Genomic_DNA"/>
</dbReference>
<proteinExistence type="inferred from homology"/>
<sequence>MDLRADIAIRPVCAPRRIQKHVRRFQGPRHGVPSTKAAPGLRESADVGIGAPPARPPGPPSPPPGSRKRRRPVLPSSSESEGKPDTESESSSTESSEDEAGDLRGGRRRSPRELGGRYFLDLSAESTTGTESEGTGPSDDDDDDASNGWLVDTPPRKSKRPRINLRLTSSPDRRAGVVFPEVWRNDRPIRAAQPQAPAQSSGDRAAAPRRSARQAQMRSGAAWTLDLHYIRQCVNQLFRILRAAPNPPGSANRLRHLVRDCYLMGYCRTRLGPRTWGRLLQISGGTWDVRLRNAIREVEARFEPAAEPVCELPCLNARRYGPECDVGNLETNGGSTSDDEISDATDSDDTLASHSDTEGGPSPAGRENPESASGGAIAARLECEFGTFDWTSEEGSQPWLSAVVADTSSAERSGLPAPGACRATEAPEREDGCRKMRFPAACPYPCGHTFLRP</sequence>
<organism evidence="4">
    <name type="scientific">Human herpesvirus 2</name>
    <name type="common">HHV-2</name>
    <name type="synonym">Human herpes simplex virus 2</name>
    <dbReference type="NCBI Taxonomy" id="10310"/>
    <lineage>
        <taxon>Viruses</taxon>
        <taxon>Duplodnaviria</taxon>
        <taxon>Heunggongvirae</taxon>
        <taxon>Peploviricota</taxon>
        <taxon>Herviviricetes</taxon>
        <taxon>Herpesvirales</taxon>
        <taxon>Orthoherpesviridae</taxon>
        <taxon>Alphaherpesvirinae</taxon>
        <taxon>Simplexvirus</taxon>
        <taxon>Simplexvirus humanalpha2</taxon>
    </lineage>
</organism>
<feature type="compositionally biased region" description="Basic and acidic residues" evidence="3">
    <location>
        <begin position="101"/>
        <end position="115"/>
    </location>
</feature>
<protein>
    <submittedName>
        <fullName evidence="4">Regulatory protein ICP22</fullName>
    </submittedName>
</protein>
<feature type="region of interest" description="Disordered" evidence="3">
    <location>
        <begin position="329"/>
        <end position="374"/>
    </location>
</feature>
<evidence type="ECO:0000256" key="3">
    <source>
        <dbReference type="SAM" id="MobiDB-lite"/>
    </source>
</evidence>
<evidence type="ECO:0000313" key="4">
    <source>
        <dbReference type="EMBL" id="AMB66458.1"/>
    </source>
</evidence>
<feature type="region of interest" description="Disordered" evidence="3">
    <location>
        <begin position="186"/>
        <end position="210"/>
    </location>
</feature>
<comment type="similarity">
    <text evidence="1">Belongs to the herpesviridae ICP22 family.</text>
</comment>
<feature type="compositionally biased region" description="Pro residues" evidence="3">
    <location>
        <begin position="53"/>
        <end position="65"/>
    </location>
</feature>
<name>A0A0Y0RQR5_HHV2</name>
<evidence type="ECO:0000256" key="1">
    <source>
        <dbReference type="ARBA" id="ARBA00007003"/>
    </source>
</evidence>
<feature type="compositionally biased region" description="Low complexity" evidence="3">
    <location>
        <begin position="123"/>
        <end position="136"/>
    </location>
</feature>
<feature type="compositionally biased region" description="Acidic residues" evidence="3">
    <location>
        <begin position="337"/>
        <end position="349"/>
    </location>
</feature>
<reference evidence="4" key="1">
    <citation type="journal article" date="2016" name="JCI Insight">
        <title>HSV-2 DeltagD elicits FcgammaR-effector antibodies that protect against clinical isolates.</title>
        <authorList>
            <person name="Petro C.D."/>
            <person name="Weinrick B."/>
            <person name="Khajoueinejad N."/>
            <person name="Burn C."/>
            <person name="Sellers R."/>
            <person name="Jacobs W.R.Jr."/>
            <person name="Herold B.C."/>
        </authorList>
    </citation>
    <scope>NUCLEOTIDE SEQUENCE</scope>
    <source>
        <strain evidence="4">G</strain>
    </source>
</reference>
<dbReference type="GO" id="GO:0010468">
    <property type="term" value="P:regulation of gene expression"/>
    <property type="evidence" value="ECO:0007669"/>
    <property type="project" value="InterPro"/>
</dbReference>
<feature type="region of interest" description="Disordered" evidence="3">
    <location>
        <begin position="20"/>
        <end position="168"/>
    </location>
</feature>
<organismHost>
    <name type="scientific">Homo sapiens</name>
    <name type="common">Human</name>
    <dbReference type="NCBI Taxonomy" id="9606"/>
</organismHost>
<accession>A0A0Y0RQR5</accession>